<dbReference type="GO" id="GO:0016491">
    <property type="term" value="F:oxidoreductase activity"/>
    <property type="evidence" value="ECO:0007669"/>
    <property type="project" value="InterPro"/>
</dbReference>
<dbReference type="SMART" id="SM00829">
    <property type="entry name" value="PKS_ER"/>
    <property type="match status" value="1"/>
</dbReference>
<protein>
    <submittedName>
        <fullName evidence="2">NADPH:quinone reductase-like Zn-dependent oxidoreductase</fullName>
    </submittedName>
</protein>
<comment type="caution">
    <text evidence="2">The sequence shown here is derived from an EMBL/GenBank/DDBJ whole genome shotgun (WGS) entry which is preliminary data.</text>
</comment>
<evidence type="ECO:0000313" key="2">
    <source>
        <dbReference type="EMBL" id="RZS59396.1"/>
    </source>
</evidence>
<accession>A0A4Q7LWN3</accession>
<dbReference type="SUPFAM" id="SSF50129">
    <property type="entry name" value="GroES-like"/>
    <property type="match status" value="1"/>
</dbReference>
<gene>
    <name evidence="2" type="ORF">EV141_0619</name>
</gene>
<dbReference type="Proteomes" id="UP000293519">
    <property type="component" value="Unassembled WGS sequence"/>
</dbReference>
<dbReference type="InterPro" id="IPR020843">
    <property type="entry name" value="ER"/>
</dbReference>
<dbReference type="SUPFAM" id="SSF51735">
    <property type="entry name" value="NAD(P)-binding Rossmann-fold domains"/>
    <property type="match status" value="1"/>
</dbReference>
<dbReference type="InterPro" id="IPR036291">
    <property type="entry name" value="NAD(P)-bd_dom_sf"/>
</dbReference>
<dbReference type="InterPro" id="IPR052733">
    <property type="entry name" value="Chloroplast_QOR"/>
</dbReference>
<dbReference type="PANTHER" id="PTHR44013">
    <property type="entry name" value="ZINC-TYPE ALCOHOL DEHYDROGENASE-LIKE PROTEIN C16A3.02C"/>
    <property type="match status" value="1"/>
</dbReference>
<dbReference type="AlphaFoldDB" id="A0A4Q7LWN3"/>
<evidence type="ECO:0000259" key="1">
    <source>
        <dbReference type="SMART" id="SM00829"/>
    </source>
</evidence>
<dbReference type="Gene3D" id="3.90.180.10">
    <property type="entry name" value="Medium-chain alcohol dehydrogenases, catalytic domain"/>
    <property type="match status" value="1"/>
</dbReference>
<reference evidence="2 3" key="1">
    <citation type="journal article" date="2015" name="Stand. Genomic Sci.">
        <title>Genomic Encyclopedia of Bacterial and Archaeal Type Strains, Phase III: the genomes of soil and plant-associated and newly described type strains.</title>
        <authorList>
            <person name="Whitman W.B."/>
            <person name="Woyke T."/>
            <person name="Klenk H.P."/>
            <person name="Zhou Y."/>
            <person name="Lilburn T.G."/>
            <person name="Beck B.J."/>
            <person name="De Vos P."/>
            <person name="Vandamme P."/>
            <person name="Eisen J.A."/>
            <person name="Garrity G."/>
            <person name="Hugenholtz P."/>
            <person name="Kyrpides N.C."/>
        </authorList>
    </citation>
    <scope>NUCLEOTIDE SEQUENCE [LARGE SCALE GENOMIC DNA]</scope>
    <source>
        <strain evidence="2 3">CV2</strain>
    </source>
</reference>
<dbReference type="Gene3D" id="3.40.50.720">
    <property type="entry name" value="NAD(P)-binding Rossmann-like Domain"/>
    <property type="match status" value="1"/>
</dbReference>
<dbReference type="EMBL" id="SGWW01000001">
    <property type="protein sequence ID" value="RZS59396.1"/>
    <property type="molecule type" value="Genomic_DNA"/>
</dbReference>
<dbReference type="InterPro" id="IPR011032">
    <property type="entry name" value="GroES-like_sf"/>
</dbReference>
<dbReference type="RefSeq" id="WP_130484484.1">
    <property type="nucleotide sequence ID" value="NZ_SGWW01000001.1"/>
</dbReference>
<dbReference type="PROSITE" id="PS01162">
    <property type="entry name" value="QOR_ZETA_CRYSTAL"/>
    <property type="match status" value="1"/>
</dbReference>
<dbReference type="InterPro" id="IPR013149">
    <property type="entry name" value="ADH-like_C"/>
</dbReference>
<dbReference type="Pfam" id="PF00107">
    <property type="entry name" value="ADH_zinc_N"/>
    <property type="match status" value="1"/>
</dbReference>
<feature type="domain" description="Enoyl reductase (ER)" evidence="1">
    <location>
        <begin position="23"/>
        <end position="335"/>
    </location>
</feature>
<dbReference type="CDD" id="cd08267">
    <property type="entry name" value="MDR1"/>
    <property type="match status" value="1"/>
</dbReference>
<keyword evidence="3" id="KW-1185">Reference proteome</keyword>
<dbReference type="GO" id="GO:0008270">
    <property type="term" value="F:zinc ion binding"/>
    <property type="evidence" value="ECO:0007669"/>
    <property type="project" value="InterPro"/>
</dbReference>
<proteinExistence type="predicted"/>
<name>A0A4Q7LWN3_9MICO</name>
<dbReference type="Pfam" id="PF08240">
    <property type="entry name" value="ADH_N"/>
    <property type="match status" value="1"/>
</dbReference>
<dbReference type="PANTHER" id="PTHR44013:SF1">
    <property type="entry name" value="ZINC-TYPE ALCOHOL DEHYDROGENASE-LIKE PROTEIN C16A3.02C"/>
    <property type="match status" value="1"/>
</dbReference>
<sequence>MTTTSSPSTLPTTMRALEQHGYGQAKAVLHERTRPVPTPGRGQVLVRVEAVSPDSGTIHLMTGSPRMVRPVIGLRTPRQPVPGLALAGRVVALGAGVTGISLGDRVAGTASGAFAEYAVASATKLAIIPDGVSMTDAAAAPVSYATALQTVQDAARVQPGQRVLVIGAGGGVGAAVVQFAKRAGAEVTAVASARKRAFVEGLGVARFIDYRVESTPAAWGTFDVVIDMADGRPLHVLRRALTPRGTLVIVGADGVGGPILEGFDRQMRLPLVKLFVSQRLVAVVQKEIGDTVSSVLEALANGSFRSTVTSIRPFAEATSAIDAIAAKDIAGKVVVTVP</sequence>
<dbReference type="InterPro" id="IPR013154">
    <property type="entry name" value="ADH-like_N"/>
</dbReference>
<organism evidence="2 3">
    <name type="scientific">Microcella putealis</name>
    <dbReference type="NCBI Taxonomy" id="337005"/>
    <lineage>
        <taxon>Bacteria</taxon>
        <taxon>Bacillati</taxon>
        <taxon>Actinomycetota</taxon>
        <taxon>Actinomycetes</taxon>
        <taxon>Micrococcales</taxon>
        <taxon>Microbacteriaceae</taxon>
        <taxon>Microcella</taxon>
    </lineage>
</organism>
<dbReference type="InterPro" id="IPR002364">
    <property type="entry name" value="Quin_OxRdtase/zeta-crystal_CS"/>
</dbReference>
<dbReference type="OrthoDB" id="9790818at2"/>
<evidence type="ECO:0000313" key="3">
    <source>
        <dbReference type="Proteomes" id="UP000293519"/>
    </source>
</evidence>